<sequence>MVSMFIDTLPSPFYEIVVGSVSSSFAELVVIGERVEVGLKRGKFTQAIGNVGFARKTIQEKRKGEPNMVISEVALGPSIVGTNPTTPLYVPYQSEGRSTNTTGSNVDINAKPTSSWRNNPRILDPVPVPYSELLKTLIEKRLIVIVLLKLVEPLLQKL</sequence>
<dbReference type="EMBL" id="QJKJ01009235">
    <property type="protein sequence ID" value="RDX77243.1"/>
    <property type="molecule type" value="Genomic_DNA"/>
</dbReference>
<accession>A0A371FGL6</accession>
<keyword evidence="2" id="KW-1185">Reference proteome</keyword>
<dbReference type="OrthoDB" id="1750196at2759"/>
<evidence type="ECO:0000313" key="1">
    <source>
        <dbReference type="EMBL" id="RDX77243.1"/>
    </source>
</evidence>
<organism evidence="1 2">
    <name type="scientific">Mucuna pruriens</name>
    <name type="common">Velvet bean</name>
    <name type="synonym">Dolichos pruriens</name>
    <dbReference type="NCBI Taxonomy" id="157652"/>
    <lineage>
        <taxon>Eukaryota</taxon>
        <taxon>Viridiplantae</taxon>
        <taxon>Streptophyta</taxon>
        <taxon>Embryophyta</taxon>
        <taxon>Tracheophyta</taxon>
        <taxon>Spermatophyta</taxon>
        <taxon>Magnoliopsida</taxon>
        <taxon>eudicotyledons</taxon>
        <taxon>Gunneridae</taxon>
        <taxon>Pentapetalae</taxon>
        <taxon>rosids</taxon>
        <taxon>fabids</taxon>
        <taxon>Fabales</taxon>
        <taxon>Fabaceae</taxon>
        <taxon>Papilionoideae</taxon>
        <taxon>50 kb inversion clade</taxon>
        <taxon>NPAAA clade</taxon>
        <taxon>indigoferoid/millettioid clade</taxon>
        <taxon>Phaseoleae</taxon>
        <taxon>Mucuna</taxon>
    </lineage>
</organism>
<comment type="caution">
    <text evidence="1">The sequence shown here is derived from an EMBL/GenBank/DDBJ whole genome shotgun (WGS) entry which is preliminary data.</text>
</comment>
<proteinExistence type="predicted"/>
<feature type="non-terminal residue" evidence="1">
    <location>
        <position position="1"/>
    </location>
</feature>
<dbReference type="Proteomes" id="UP000257109">
    <property type="component" value="Unassembled WGS sequence"/>
</dbReference>
<dbReference type="AlphaFoldDB" id="A0A371FGL6"/>
<name>A0A371FGL6_MUCPR</name>
<reference evidence="1" key="1">
    <citation type="submission" date="2018-05" db="EMBL/GenBank/DDBJ databases">
        <title>Draft genome of Mucuna pruriens seed.</title>
        <authorList>
            <person name="Nnadi N.E."/>
            <person name="Vos R."/>
            <person name="Hasami M.H."/>
            <person name="Devisetty U.K."/>
            <person name="Aguiy J.C."/>
        </authorList>
    </citation>
    <scope>NUCLEOTIDE SEQUENCE [LARGE SCALE GENOMIC DNA]</scope>
    <source>
        <strain evidence="1">JCA_2017</strain>
    </source>
</reference>
<gene>
    <name evidence="1" type="ORF">CR513_42659</name>
</gene>
<protein>
    <submittedName>
        <fullName evidence="1">Uncharacterized protein</fullName>
    </submittedName>
</protein>
<evidence type="ECO:0000313" key="2">
    <source>
        <dbReference type="Proteomes" id="UP000257109"/>
    </source>
</evidence>